<dbReference type="PANTHER" id="PTHR46276">
    <property type="entry name" value="E3 UBIQUITIN-PROTEIN LIGASE UBR5"/>
    <property type="match status" value="1"/>
</dbReference>
<sequence length="713" mass="78434">MQLTGLDTFSLEKITVSQSKDSMTLTAQIRVPILTLHSDKYSLKGRAFYIYPLKGSGEMTIQLNDVVALPTVRFVRVDDFSSKIDQLSLEYNVTEVKANLEKSTFLINQMLNAEGAAILNDFHDDIVNATWNYAVPQANEYLSKMERDRAKLLQQTFAELNSAFAGHNRRAHSAQPPLAVNRVKVTFRDEPGEGSGVARSFYTSVAEALLANEKLPPLESTTGSGSNSSTTNGTLGSSGTAVSGASSNSGTSRSGAGRARAKDNARRAPGRPAPRPPAAREPRRVLSVDARPYYIHTYIHRRLLLEPKALDTAEIDLEDTTNISRYIKLNSVHSLHPTFAGKITGMLLELTPAQLLVLLASEDALRQKVREAMDLIVLHPSEAILDLDVFSLSERGGGAGAGAAAGATTAASDDAAPLFYSPGKRGYYSPRQGRATLERINAFRNVGRIIGLCLLQNELCPMFLNRHVLKYILGRPVRFHDLAFFDPVVYESLRQLVVDAETGDSHSLFAALDLNFSLEMCEEEGGGCVELVPGGREIEVTALNVYDYVRKYAQHRMLLSQEKALEAMRVGVLDVLPESALEGLTAEDLRLLLNGVGDINVTALVSYTSFNDESGEPPERLARFKRWLWAIVDKMTHLERQDLVYFWTGSPALPASEEGFQPMPSVTIRPADDAHLPTANTCISRLYIPLYSSRHVLKHKLLLAIKTKNFGFV</sequence>
<dbReference type="PANTHER" id="PTHR46276:SF1">
    <property type="entry name" value="E3 UBIQUITIN-PROTEIN LIGASE UBR5"/>
    <property type="match status" value="1"/>
</dbReference>
<dbReference type="Proteomes" id="UP000789524">
    <property type="component" value="Unassembled WGS sequence"/>
</dbReference>
<dbReference type="SMART" id="SM00517">
    <property type="entry name" value="PolyA"/>
    <property type="match status" value="1"/>
</dbReference>
<dbReference type="AlphaFoldDB" id="A0A8J2R2N3"/>
<evidence type="ECO:0000259" key="5">
    <source>
        <dbReference type="PROSITE" id="PS51309"/>
    </source>
</evidence>
<dbReference type="GO" id="GO:0003723">
    <property type="term" value="F:RNA binding"/>
    <property type="evidence" value="ECO:0007669"/>
    <property type="project" value="InterPro"/>
</dbReference>
<name>A0A8J2R2N3_9NEOP</name>
<dbReference type="InterPro" id="IPR002004">
    <property type="entry name" value="PABP_HYD_C"/>
</dbReference>
<reference evidence="6" key="1">
    <citation type="submission" date="2021-09" db="EMBL/GenBank/DDBJ databases">
        <authorList>
            <person name="Martin H S."/>
        </authorList>
    </citation>
    <scope>NUCLEOTIDE SEQUENCE</scope>
</reference>
<dbReference type="OrthoDB" id="298098at2759"/>
<dbReference type="SMART" id="SM00119">
    <property type="entry name" value="HECTc"/>
    <property type="match status" value="1"/>
</dbReference>
<dbReference type="InterPro" id="IPR038606">
    <property type="entry name" value="To_sf"/>
</dbReference>
<feature type="compositionally biased region" description="Low complexity" evidence="3">
    <location>
        <begin position="220"/>
        <end position="258"/>
    </location>
</feature>
<dbReference type="FunFam" id="3.30.2410.10:FF:000008">
    <property type="entry name" value="Putative E3 ubiquitin-protein ligase UBR5"/>
    <property type="match status" value="1"/>
</dbReference>
<dbReference type="Pfam" id="PF00658">
    <property type="entry name" value="MLLE"/>
    <property type="match status" value="1"/>
</dbReference>
<feature type="domain" description="PABC" evidence="5">
    <location>
        <begin position="304"/>
        <end position="381"/>
    </location>
</feature>
<feature type="domain" description="HECT" evidence="4">
    <location>
        <begin position="427"/>
        <end position="713"/>
    </location>
</feature>
<dbReference type="InterPro" id="IPR036053">
    <property type="entry name" value="PABP-dom"/>
</dbReference>
<evidence type="ECO:0000256" key="2">
    <source>
        <dbReference type="PROSITE-ProRule" id="PRU00104"/>
    </source>
</evidence>
<feature type="active site" description="Glycyl thioester intermediate" evidence="2">
    <location>
        <position position="682"/>
    </location>
</feature>
<dbReference type="InterPro" id="IPR000569">
    <property type="entry name" value="HECT_dom"/>
</dbReference>
<dbReference type="GO" id="GO:0005634">
    <property type="term" value="C:nucleus"/>
    <property type="evidence" value="ECO:0007669"/>
    <property type="project" value="TreeGrafter"/>
</dbReference>
<dbReference type="FunFam" id="3.30.2160.10:FF:000006">
    <property type="entry name" value="E3 ubiquitin-protein ligase UBR5 isoform X2"/>
    <property type="match status" value="1"/>
</dbReference>
<dbReference type="EMBL" id="CAKASE010000074">
    <property type="protein sequence ID" value="CAG9575959.1"/>
    <property type="molecule type" value="Genomic_DNA"/>
</dbReference>
<proteinExistence type="predicted"/>
<feature type="region of interest" description="Disordered" evidence="3">
    <location>
        <begin position="214"/>
        <end position="284"/>
    </location>
</feature>
<dbReference type="Gene3D" id="3.30.2160.10">
    <property type="entry name" value="Hect, E3 ligase catalytic domain"/>
    <property type="match status" value="1"/>
</dbReference>
<dbReference type="InterPro" id="IPR010562">
    <property type="entry name" value="Haemolymph_juvenile_hormone-bd"/>
</dbReference>
<dbReference type="GO" id="GO:0005737">
    <property type="term" value="C:cytoplasm"/>
    <property type="evidence" value="ECO:0007669"/>
    <property type="project" value="TreeGrafter"/>
</dbReference>
<dbReference type="Gene3D" id="3.15.10.30">
    <property type="entry name" value="Haemolymph juvenile hormone binding protein"/>
    <property type="match status" value="1"/>
</dbReference>
<dbReference type="SUPFAM" id="SSF56204">
    <property type="entry name" value="Hect, E3 ligase catalytic domain"/>
    <property type="match status" value="1"/>
</dbReference>
<evidence type="ECO:0000259" key="4">
    <source>
        <dbReference type="PROSITE" id="PS50237"/>
    </source>
</evidence>
<dbReference type="SUPFAM" id="SSF63570">
    <property type="entry name" value="PABC (PABP) domain"/>
    <property type="match status" value="1"/>
</dbReference>
<keyword evidence="1 2" id="KW-0833">Ubl conjugation pathway</keyword>
<dbReference type="Pfam" id="PF00632">
    <property type="entry name" value="HECT"/>
    <property type="match status" value="1"/>
</dbReference>
<dbReference type="Gene3D" id="3.30.2410.10">
    <property type="entry name" value="Hect, E3 ligase catalytic domain"/>
    <property type="match status" value="1"/>
</dbReference>
<evidence type="ECO:0000256" key="3">
    <source>
        <dbReference type="SAM" id="MobiDB-lite"/>
    </source>
</evidence>
<dbReference type="GO" id="GO:0000209">
    <property type="term" value="P:protein polyubiquitination"/>
    <property type="evidence" value="ECO:0007669"/>
    <property type="project" value="TreeGrafter"/>
</dbReference>
<protein>
    <submittedName>
        <fullName evidence="6">(African queen) hypothetical protein</fullName>
    </submittedName>
</protein>
<evidence type="ECO:0000313" key="7">
    <source>
        <dbReference type="Proteomes" id="UP000789524"/>
    </source>
</evidence>
<dbReference type="Gene3D" id="1.10.1900.10">
    <property type="entry name" value="c-terminal domain of poly(a) binding protein"/>
    <property type="match status" value="1"/>
</dbReference>
<dbReference type="GO" id="GO:0034450">
    <property type="term" value="F:ubiquitin-ubiquitin ligase activity"/>
    <property type="evidence" value="ECO:0007669"/>
    <property type="project" value="TreeGrafter"/>
</dbReference>
<dbReference type="Pfam" id="PF06585">
    <property type="entry name" value="JHBP"/>
    <property type="match status" value="1"/>
</dbReference>
<dbReference type="InterPro" id="IPR035983">
    <property type="entry name" value="Hect_E3_ubiquitin_ligase"/>
</dbReference>
<dbReference type="PROSITE" id="PS50237">
    <property type="entry name" value="HECT"/>
    <property type="match status" value="1"/>
</dbReference>
<gene>
    <name evidence="6" type="ORF">DCHRY22_LOCUS11746</name>
</gene>
<evidence type="ECO:0000256" key="1">
    <source>
        <dbReference type="ARBA" id="ARBA00022786"/>
    </source>
</evidence>
<keyword evidence="7" id="KW-1185">Reference proteome</keyword>
<evidence type="ECO:0000313" key="6">
    <source>
        <dbReference type="EMBL" id="CAG9575959.1"/>
    </source>
</evidence>
<dbReference type="GO" id="GO:0090263">
    <property type="term" value="P:positive regulation of canonical Wnt signaling pathway"/>
    <property type="evidence" value="ECO:0007669"/>
    <property type="project" value="TreeGrafter"/>
</dbReference>
<organism evidence="6 7">
    <name type="scientific">Danaus chrysippus</name>
    <name type="common">African queen</name>
    <dbReference type="NCBI Taxonomy" id="151541"/>
    <lineage>
        <taxon>Eukaryota</taxon>
        <taxon>Metazoa</taxon>
        <taxon>Ecdysozoa</taxon>
        <taxon>Arthropoda</taxon>
        <taxon>Hexapoda</taxon>
        <taxon>Insecta</taxon>
        <taxon>Pterygota</taxon>
        <taxon>Neoptera</taxon>
        <taxon>Endopterygota</taxon>
        <taxon>Lepidoptera</taxon>
        <taxon>Glossata</taxon>
        <taxon>Ditrysia</taxon>
        <taxon>Papilionoidea</taxon>
        <taxon>Nymphalidae</taxon>
        <taxon>Danainae</taxon>
        <taxon>Danaini</taxon>
        <taxon>Danaina</taxon>
        <taxon>Danaus</taxon>
        <taxon>Anosia</taxon>
    </lineage>
</organism>
<dbReference type="PROSITE" id="PS51309">
    <property type="entry name" value="PABC"/>
    <property type="match status" value="1"/>
</dbReference>
<accession>A0A8J2R2N3</accession>
<comment type="caution">
    <text evidence="6">The sequence shown here is derived from an EMBL/GenBank/DDBJ whole genome shotgun (WGS) entry which is preliminary data.</text>
</comment>